<dbReference type="InterPro" id="IPR056714">
    <property type="entry name" value="DUF7812"/>
</dbReference>
<comment type="caution">
    <text evidence="2">The sequence shown here is derived from an EMBL/GenBank/DDBJ whole genome shotgun (WGS) entry which is preliminary data.</text>
</comment>
<gene>
    <name evidence="2" type="ORF">L195_g026246</name>
</gene>
<dbReference type="EMBL" id="ASHM01021985">
    <property type="protein sequence ID" value="PNY02925.1"/>
    <property type="molecule type" value="Genomic_DNA"/>
</dbReference>
<dbReference type="PANTHER" id="PTHR36786:SF1">
    <property type="entry name" value="2-ISOPROPYLMALATE SYNTHASE"/>
    <property type="match status" value="1"/>
</dbReference>
<protein>
    <recommendedName>
        <fullName evidence="1">DUF7812 domain-containing protein</fullName>
    </recommendedName>
</protein>
<reference evidence="2 3" key="1">
    <citation type="journal article" date="2014" name="Am. J. Bot.">
        <title>Genome assembly and annotation for red clover (Trifolium pratense; Fabaceae).</title>
        <authorList>
            <person name="Istvanek J."/>
            <person name="Jaros M."/>
            <person name="Krenek A."/>
            <person name="Repkova J."/>
        </authorList>
    </citation>
    <scope>NUCLEOTIDE SEQUENCE [LARGE SCALE GENOMIC DNA]</scope>
    <source>
        <strain evidence="3">cv. Tatra</strain>
        <tissue evidence="2">Young leaves</tissue>
    </source>
</reference>
<name>A0A2K3NIQ2_TRIPR</name>
<accession>A0A2K3NIQ2</accession>
<organism evidence="2 3">
    <name type="scientific">Trifolium pratense</name>
    <name type="common">Red clover</name>
    <dbReference type="NCBI Taxonomy" id="57577"/>
    <lineage>
        <taxon>Eukaryota</taxon>
        <taxon>Viridiplantae</taxon>
        <taxon>Streptophyta</taxon>
        <taxon>Embryophyta</taxon>
        <taxon>Tracheophyta</taxon>
        <taxon>Spermatophyta</taxon>
        <taxon>Magnoliopsida</taxon>
        <taxon>eudicotyledons</taxon>
        <taxon>Gunneridae</taxon>
        <taxon>Pentapetalae</taxon>
        <taxon>rosids</taxon>
        <taxon>fabids</taxon>
        <taxon>Fabales</taxon>
        <taxon>Fabaceae</taxon>
        <taxon>Papilionoideae</taxon>
        <taxon>50 kb inversion clade</taxon>
        <taxon>NPAAA clade</taxon>
        <taxon>Hologalegina</taxon>
        <taxon>IRL clade</taxon>
        <taxon>Trifolieae</taxon>
        <taxon>Trifolium</taxon>
    </lineage>
</organism>
<sequence length="419" mass="47476">MEDTKKLYRSLSTATTTTTTTTTTAEDPILKDTTNLCQTLFNQLYTKFLEFFSLLPLHNHEPDDETMSLPSPDSRLWPLVQHLSLILRCSLVVLTLPYPDQAFLINKIHRIFRILNSFTSVTGTTFLLFHNFLSDLDIKLSHSCRPFLCAVLEVFADELLRHQSLRRYLMRADTTYSNCEKMFVCRSTDDDIVCVLEVISAHFILSVSNEKAFENFISRLCLHCDEDVTFPKLGLGPAMTLLLDPVVYSAPKMFQAHVLSLVSEAIESGLSSENLDPDLGFYLMAFQKSASLYSMHVSCLQMDSFNIELSSAYNGSLFERGHPTFESYIQGRTSNKLNQVLSQSKNSLDSYQCKISSKTKADLLAEYIEYMKARQYIFADSRRGKAASILEYIINQTFSQDAAGDVLLSENHEKFLCAG</sequence>
<dbReference type="Proteomes" id="UP000236291">
    <property type="component" value="Unassembled WGS sequence"/>
</dbReference>
<evidence type="ECO:0000313" key="2">
    <source>
        <dbReference type="EMBL" id="PNY02925.1"/>
    </source>
</evidence>
<dbReference type="STRING" id="57577.A0A2K3NIQ2"/>
<dbReference type="PANTHER" id="PTHR36786">
    <property type="entry name" value="2-ISOPROPYLMALATE SYNTHASE"/>
    <property type="match status" value="1"/>
</dbReference>
<dbReference type="AlphaFoldDB" id="A0A2K3NIQ2"/>
<evidence type="ECO:0000259" key="1">
    <source>
        <dbReference type="Pfam" id="PF25104"/>
    </source>
</evidence>
<feature type="domain" description="DUF7812" evidence="1">
    <location>
        <begin position="85"/>
        <end position="412"/>
    </location>
</feature>
<dbReference type="Pfam" id="PF25104">
    <property type="entry name" value="DUF7812"/>
    <property type="match status" value="1"/>
</dbReference>
<proteinExistence type="predicted"/>
<reference evidence="2 3" key="2">
    <citation type="journal article" date="2017" name="Front. Plant Sci.">
        <title>Gene Classification and Mining of Molecular Markers Useful in Red Clover (Trifolium pratense) Breeding.</title>
        <authorList>
            <person name="Istvanek J."/>
            <person name="Dluhosova J."/>
            <person name="Dluhos P."/>
            <person name="Patkova L."/>
            <person name="Nedelnik J."/>
            <person name="Repkova J."/>
        </authorList>
    </citation>
    <scope>NUCLEOTIDE SEQUENCE [LARGE SCALE GENOMIC DNA]</scope>
    <source>
        <strain evidence="3">cv. Tatra</strain>
        <tissue evidence="2">Young leaves</tissue>
    </source>
</reference>
<evidence type="ECO:0000313" key="3">
    <source>
        <dbReference type="Proteomes" id="UP000236291"/>
    </source>
</evidence>